<reference evidence="2 3" key="1">
    <citation type="journal article" date="2012" name="J. Bacteriol.">
        <title>Genome sequences for six rhodanobacter strains, isolated from soils and the terrestrial subsurface, with variable denitrification capabilities.</title>
        <authorList>
            <person name="Kostka J.E."/>
            <person name="Green S.J."/>
            <person name="Rishishwar L."/>
            <person name="Prakash O."/>
            <person name="Katz L.S."/>
            <person name="Marino-Ramirez L."/>
            <person name="Jordan I.K."/>
            <person name="Munk C."/>
            <person name="Ivanova N."/>
            <person name="Mikhailova N."/>
            <person name="Watson D.B."/>
            <person name="Brown S.D."/>
            <person name="Palumbo A.V."/>
            <person name="Brooks S.C."/>
        </authorList>
    </citation>
    <scope>NUCLEOTIDE SEQUENCE [LARGE SCALE GENOMIC DNA]</scope>
    <source>
        <strain evidence="2 3">B39</strain>
    </source>
</reference>
<protein>
    <submittedName>
        <fullName evidence="2">Uncharacterized protein</fullName>
    </submittedName>
</protein>
<feature type="region of interest" description="Disordered" evidence="1">
    <location>
        <begin position="189"/>
        <end position="210"/>
    </location>
</feature>
<keyword evidence="3" id="KW-1185">Reference proteome</keyword>
<evidence type="ECO:0000313" key="3">
    <source>
        <dbReference type="Proteomes" id="UP000003226"/>
    </source>
</evidence>
<sequence length="210" mass="23203">MSVWEIVNDRVNDVAGVGVPTSEQDNLRWWNKFGGDGSALSWRECPKLELLVVRGRKKPKPRADLSPFMPGALVLSARACDVLRPFLASFGQLLELSVEGQSEYFYNVTNVVSCIDANLSEQRPEGTIAREVFDEARVPSVATVFKDRLNPGKIYVNSAGKEVLAQLVAEHEITGLNFRQAGWGRLPDGRHGHLRQADSTVSSRRLSGGR</sequence>
<accession>I4W3N2</accession>
<comment type="caution">
    <text evidence="2">The sequence shown here is derived from an EMBL/GenBank/DDBJ whole genome shotgun (WGS) entry which is preliminary data.</text>
</comment>
<proteinExistence type="predicted"/>
<dbReference type="AlphaFoldDB" id="I4W3N2"/>
<dbReference type="OrthoDB" id="6193903at2"/>
<dbReference type="EMBL" id="AJXT01000008">
    <property type="protein sequence ID" value="EIL94073.1"/>
    <property type="molecule type" value="Genomic_DNA"/>
</dbReference>
<organism evidence="2 3">
    <name type="scientific">Rhodanobacter spathiphylli B39</name>
    <dbReference type="NCBI Taxonomy" id="1163407"/>
    <lineage>
        <taxon>Bacteria</taxon>
        <taxon>Pseudomonadati</taxon>
        <taxon>Pseudomonadota</taxon>
        <taxon>Gammaproteobacteria</taxon>
        <taxon>Lysobacterales</taxon>
        <taxon>Rhodanobacteraceae</taxon>
        <taxon>Rhodanobacter</taxon>
    </lineage>
</organism>
<evidence type="ECO:0000256" key="1">
    <source>
        <dbReference type="SAM" id="MobiDB-lite"/>
    </source>
</evidence>
<dbReference type="Proteomes" id="UP000003226">
    <property type="component" value="Unassembled WGS sequence"/>
</dbReference>
<name>I4W3N2_9GAMM</name>
<dbReference type="RefSeq" id="WP_007806253.1">
    <property type="nucleotide sequence ID" value="NZ_AJXT01000008.1"/>
</dbReference>
<evidence type="ECO:0000313" key="2">
    <source>
        <dbReference type="EMBL" id="EIL94073.1"/>
    </source>
</evidence>
<dbReference type="eggNOG" id="ENOG503367N">
    <property type="taxonomic scope" value="Bacteria"/>
</dbReference>
<gene>
    <name evidence="2" type="ORF">UU7_05708</name>
</gene>
<feature type="compositionally biased region" description="Polar residues" evidence="1">
    <location>
        <begin position="197"/>
        <end position="210"/>
    </location>
</feature>